<sequence>MLSSAATLGFFLAIGSVIRSDSRQIEWHKSIMEQTQQRRLAASFATNPVYRATRAEALQRMKRRWEAEKLKESQ</sequence>
<dbReference type="EMBL" id="CAFZ01001878">
    <property type="protein sequence ID" value="CCA77955.1"/>
    <property type="molecule type" value="Genomic_DNA"/>
</dbReference>
<protein>
    <submittedName>
        <fullName evidence="2">Uncharacterized protein</fullName>
    </submittedName>
</protein>
<gene>
    <name evidence="2" type="ORF">PIIN_00669</name>
</gene>
<dbReference type="InParanoid" id="G4U345"/>
<dbReference type="HOGENOM" id="CLU_2688718_0_0_1"/>
<evidence type="ECO:0000313" key="3">
    <source>
        <dbReference type="Proteomes" id="UP000007148"/>
    </source>
</evidence>
<evidence type="ECO:0000313" key="2">
    <source>
        <dbReference type="EMBL" id="CCA77955.1"/>
    </source>
</evidence>
<proteinExistence type="predicted"/>
<organism evidence="2 3">
    <name type="scientific">Serendipita indica (strain DSM 11827)</name>
    <name type="common">Root endophyte fungus</name>
    <name type="synonym">Piriformospora indica</name>
    <dbReference type="NCBI Taxonomy" id="1109443"/>
    <lineage>
        <taxon>Eukaryota</taxon>
        <taxon>Fungi</taxon>
        <taxon>Dikarya</taxon>
        <taxon>Basidiomycota</taxon>
        <taxon>Agaricomycotina</taxon>
        <taxon>Agaricomycetes</taxon>
        <taxon>Sebacinales</taxon>
        <taxon>Serendipitaceae</taxon>
        <taxon>Serendipita</taxon>
    </lineage>
</organism>
<name>G4U345_SERID</name>
<keyword evidence="3" id="KW-1185">Reference proteome</keyword>
<dbReference type="Proteomes" id="UP000007148">
    <property type="component" value="Unassembled WGS sequence"/>
</dbReference>
<feature type="chain" id="PRO_5005680485" evidence="1">
    <location>
        <begin position="21"/>
        <end position="74"/>
    </location>
</feature>
<accession>G4U345</accession>
<keyword evidence="1" id="KW-0732">Signal</keyword>
<evidence type="ECO:0000256" key="1">
    <source>
        <dbReference type="SAM" id="SignalP"/>
    </source>
</evidence>
<comment type="caution">
    <text evidence="2">The sequence shown here is derived from an EMBL/GenBank/DDBJ whole genome shotgun (WGS) entry which is preliminary data.</text>
</comment>
<dbReference type="OrthoDB" id="5409308at2759"/>
<reference evidence="2 3" key="1">
    <citation type="journal article" date="2011" name="PLoS Pathog.">
        <title>Endophytic Life Strategies Decoded by Genome and Transcriptome Analyses of the Mutualistic Root Symbiont Piriformospora indica.</title>
        <authorList>
            <person name="Zuccaro A."/>
            <person name="Lahrmann U."/>
            <person name="Guldener U."/>
            <person name="Langen G."/>
            <person name="Pfiffi S."/>
            <person name="Biedenkopf D."/>
            <person name="Wong P."/>
            <person name="Samans B."/>
            <person name="Grimm C."/>
            <person name="Basiewicz M."/>
            <person name="Murat C."/>
            <person name="Martin F."/>
            <person name="Kogel K.H."/>
        </authorList>
    </citation>
    <scope>NUCLEOTIDE SEQUENCE [LARGE SCALE GENOMIC DNA]</scope>
    <source>
        <strain evidence="2 3">DSM 11827</strain>
    </source>
</reference>
<dbReference type="AlphaFoldDB" id="G4U345"/>
<feature type="signal peptide" evidence="1">
    <location>
        <begin position="1"/>
        <end position="20"/>
    </location>
</feature>